<comment type="similarity">
    <text evidence="1">Belongs to the sigma-70 factor family. ECF subfamily.</text>
</comment>
<reference evidence="8 9" key="1">
    <citation type="submission" date="2020-07" db="EMBL/GenBank/DDBJ databases">
        <title>Sequencing the genomes of 1000 actinobacteria strains.</title>
        <authorList>
            <person name="Klenk H.-P."/>
        </authorList>
    </citation>
    <scope>NUCLEOTIDE SEQUENCE [LARGE SCALE GENOMIC DNA]</scope>
    <source>
        <strain evidence="8 9">DSM 103833</strain>
    </source>
</reference>
<gene>
    <name evidence="8" type="ORF">HNR19_001895</name>
</gene>
<dbReference type="PANTHER" id="PTHR43133">
    <property type="entry name" value="RNA POLYMERASE ECF-TYPE SIGMA FACTO"/>
    <property type="match status" value="1"/>
</dbReference>
<keyword evidence="5" id="KW-0804">Transcription</keyword>
<proteinExistence type="inferred from homology"/>
<organism evidence="8 9">
    <name type="scientific">Nocardioides thalensis</name>
    <dbReference type="NCBI Taxonomy" id="1914755"/>
    <lineage>
        <taxon>Bacteria</taxon>
        <taxon>Bacillati</taxon>
        <taxon>Actinomycetota</taxon>
        <taxon>Actinomycetes</taxon>
        <taxon>Propionibacteriales</taxon>
        <taxon>Nocardioidaceae</taxon>
        <taxon>Nocardioides</taxon>
    </lineage>
</organism>
<accession>A0A853C208</accession>
<dbReference type="RefSeq" id="WP_179667706.1">
    <property type="nucleotide sequence ID" value="NZ_JACCFP010000001.1"/>
</dbReference>
<dbReference type="Gene3D" id="1.10.1740.10">
    <property type="match status" value="1"/>
</dbReference>
<feature type="domain" description="RNA polymerase sigma factor 70 region 4 type 2" evidence="7">
    <location>
        <begin position="102"/>
        <end position="154"/>
    </location>
</feature>
<dbReference type="NCBIfam" id="TIGR02983">
    <property type="entry name" value="SigE-fam_strep"/>
    <property type="match status" value="1"/>
</dbReference>
<dbReference type="NCBIfam" id="TIGR02937">
    <property type="entry name" value="sigma70-ECF"/>
    <property type="match status" value="1"/>
</dbReference>
<evidence type="ECO:0000259" key="7">
    <source>
        <dbReference type="Pfam" id="PF08281"/>
    </source>
</evidence>
<dbReference type="InterPro" id="IPR013249">
    <property type="entry name" value="RNA_pol_sigma70_r4_t2"/>
</dbReference>
<dbReference type="SUPFAM" id="SSF88946">
    <property type="entry name" value="Sigma2 domain of RNA polymerase sigma factors"/>
    <property type="match status" value="1"/>
</dbReference>
<dbReference type="InterPro" id="IPR007627">
    <property type="entry name" value="RNA_pol_sigma70_r2"/>
</dbReference>
<dbReference type="InterPro" id="IPR039425">
    <property type="entry name" value="RNA_pol_sigma-70-like"/>
</dbReference>
<dbReference type="InterPro" id="IPR014284">
    <property type="entry name" value="RNA_pol_sigma-70_dom"/>
</dbReference>
<evidence type="ECO:0000256" key="5">
    <source>
        <dbReference type="ARBA" id="ARBA00023163"/>
    </source>
</evidence>
<keyword evidence="9" id="KW-1185">Reference proteome</keyword>
<evidence type="ECO:0000259" key="6">
    <source>
        <dbReference type="Pfam" id="PF04542"/>
    </source>
</evidence>
<dbReference type="InterPro" id="IPR013324">
    <property type="entry name" value="RNA_pol_sigma_r3/r4-like"/>
</dbReference>
<evidence type="ECO:0000256" key="1">
    <source>
        <dbReference type="ARBA" id="ARBA00010641"/>
    </source>
</evidence>
<comment type="caution">
    <text evidence="8">The sequence shown here is derived from an EMBL/GenBank/DDBJ whole genome shotgun (WGS) entry which is preliminary data.</text>
</comment>
<evidence type="ECO:0000256" key="3">
    <source>
        <dbReference type="ARBA" id="ARBA00023082"/>
    </source>
</evidence>
<dbReference type="AlphaFoldDB" id="A0A853C208"/>
<evidence type="ECO:0000313" key="8">
    <source>
        <dbReference type="EMBL" id="NYJ01197.1"/>
    </source>
</evidence>
<dbReference type="SUPFAM" id="SSF88659">
    <property type="entry name" value="Sigma3 and sigma4 domains of RNA polymerase sigma factors"/>
    <property type="match status" value="1"/>
</dbReference>
<keyword evidence="4" id="KW-0238">DNA-binding</keyword>
<evidence type="ECO:0000313" key="9">
    <source>
        <dbReference type="Proteomes" id="UP000530424"/>
    </source>
</evidence>
<feature type="domain" description="RNA polymerase sigma-70 region 2" evidence="6">
    <location>
        <begin position="18"/>
        <end position="77"/>
    </location>
</feature>
<dbReference type="GO" id="GO:0006352">
    <property type="term" value="P:DNA-templated transcription initiation"/>
    <property type="evidence" value="ECO:0007669"/>
    <property type="project" value="InterPro"/>
</dbReference>
<dbReference type="Gene3D" id="1.10.10.10">
    <property type="entry name" value="Winged helix-like DNA-binding domain superfamily/Winged helix DNA-binding domain"/>
    <property type="match status" value="1"/>
</dbReference>
<sequence length="169" mass="19008">MLGSNDTEFDEFAVVAWPRLRRIGYLLTGDHHLAEDLAQTALVRTYASWRRVRRNDASAYSRRVLINLNIDRIRRKRITEVGDGALAAIPSSDDGGRAEDRDQIVRLLDGLTEKERRVVVLRHYCDLSEADVAQELRIAPGTVKSTLARALQKLRVSVQSENEAVGGTR</sequence>
<dbReference type="InterPro" id="IPR014325">
    <property type="entry name" value="RNA_pol_sigma-E_actinobac"/>
</dbReference>
<dbReference type="PANTHER" id="PTHR43133:SF50">
    <property type="entry name" value="ECF RNA POLYMERASE SIGMA FACTOR SIGM"/>
    <property type="match status" value="1"/>
</dbReference>
<protein>
    <submittedName>
        <fullName evidence="8">RNA polymerase sigma-70 factor (Sigma-E family)</fullName>
    </submittedName>
</protein>
<keyword evidence="3" id="KW-0731">Sigma factor</keyword>
<dbReference type="Proteomes" id="UP000530424">
    <property type="component" value="Unassembled WGS sequence"/>
</dbReference>
<name>A0A853C208_9ACTN</name>
<dbReference type="GO" id="GO:0003677">
    <property type="term" value="F:DNA binding"/>
    <property type="evidence" value="ECO:0007669"/>
    <property type="project" value="UniProtKB-KW"/>
</dbReference>
<evidence type="ECO:0000256" key="4">
    <source>
        <dbReference type="ARBA" id="ARBA00023125"/>
    </source>
</evidence>
<dbReference type="InterPro" id="IPR013325">
    <property type="entry name" value="RNA_pol_sigma_r2"/>
</dbReference>
<dbReference type="CDD" id="cd06171">
    <property type="entry name" value="Sigma70_r4"/>
    <property type="match status" value="1"/>
</dbReference>
<dbReference type="EMBL" id="JACCFP010000001">
    <property type="protein sequence ID" value="NYJ01197.1"/>
    <property type="molecule type" value="Genomic_DNA"/>
</dbReference>
<dbReference type="Pfam" id="PF08281">
    <property type="entry name" value="Sigma70_r4_2"/>
    <property type="match status" value="1"/>
</dbReference>
<dbReference type="InterPro" id="IPR036388">
    <property type="entry name" value="WH-like_DNA-bd_sf"/>
</dbReference>
<keyword evidence="2" id="KW-0805">Transcription regulation</keyword>
<dbReference type="Pfam" id="PF04542">
    <property type="entry name" value="Sigma70_r2"/>
    <property type="match status" value="1"/>
</dbReference>
<evidence type="ECO:0000256" key="2">
    <source>
        <dbReference type="ARBA" id="ARBA00023015"/>
    </source>
</evidence>
<dbReference type="GO" id="GO:0016987">
    <property type="term" value="F:sigma factor activity"/>
    <property type="evidence" value="ECO:0007669"/>
    <property type="project" value="UniProtKB-KW"/>
</dbReference>